<accession>A0A1I5GM43</accession>
<dbReference type="SUPFAM" id="SSF50814">
    <property type="entry name" value="Lipocalins"/>
    <property type="match status" value="1"/>
</dbReference>
<gene>
    <name evidence="3" type="ORF">SAMN04487859_1337</name>
</gene>
<feature type="signal peptide" evidence="1">
    <location>
        <begin position="1"/>
        <end position="17"/>
    </location>
</feature>
<dbReference type="EMBL" id="FOVP01000033">
    <property type="protein sequence ID" value="SFO36926.1"/>
    <property type="molecule type" value="Genomic_DNA"/>
</dbReference>
<name>A0A1I5GM43_9RHOB</name>
<keyword evidence="3" id="KW-0449">Lipoprotein</keyword>
<dbReference type="AlphaFoldDB" id="A0A1I5GM43"/>
<dbReference type="Pfam" id="PF08212">
    <property type="entry name" value="Lipocalin_2"/>
    <property type="match status" value="1"/>
</dbReference>
<dbReference type="STRING" id="1005928.SAMN04487859_1337"/>
<dbReference type="Proteomes" id="UP000198599">
    <property type="component" value="Unassembled WGS sequence"/>
</dbReference>
<dbReference type="InterPro" id="IPR000566">
    <property type="entry name" value="Lipocln_cytosolic_FA-bd_dom"/>
</dbReference>
<evidence type="ECO:0000313" key="4">
    <source>
        <dbReference type="Proteomes" id="UP000198599"/>
    </source>
</evidence>
<dbReference type="InterPro" id="IPR012674">
    <property type="entry name" value="Calycin"/>
</dbReference>
<dbReference type="Gene3D" id="2.40.128.20">
    <property type="match status" value="1"/>
</dbReference>
<keyword evidence="1" id="KW-0732">Signal</keyword>
<proteinExistence type="predicted"/>
<keyword evidence="4" id="KW-1185">Reference proteome</keyword>
<protein>
    <submittedName>
        <fullName evidence="3">Apolipoprotein D and lipocalin family protein</fullName>
    </submittedName>
</protein>
<sequence length="174" mass="19349">MRIWWSLACVALISACAAPKAPTGLYRDTQTPLTYTTRSDANRLAGDWHVRAHYPGDEGLRRVSYLRARDGQEAFKLITRHCADNGACTDIAALWRAKALGPNRWRLADPQGGKTRDLWVIWVDEDYRTAAIGAPDGGYGWVLDRRATGGADRITAAREILDFNGYDIGAMILR</sequence>
<evidence type="ECO:0000256" key="1">
    <source>
        <dbReference type="SAM" id="SignalP"/>
    </source>
</evidence>
<evidence type="ECO:0000313" key="3">
    <source>
        <dbReference type="EMBL" id="SFO36926.1"/>
    </source>
</evidence>
<feature type="chain" id="PRO_5011710913" evidence="1">
    <location>
        <begin position="18"/>
        <end position="174"/>
    </location>
</feature>
<feature type="domain" description="Lipocalin/cytosolic fatty-acid binding" evidence="2">
    <location>
        <begin position="84"/>
        <end position="172"/>
    </location>
</feature>
<dbReference type="RefSeq" id="WP_245736489.1">
    <property type="nucleotide sequence ID" value="NZ_FOVP01000033.1"/>
</dbReference>
<reference evidence="4" key="1">
    <citation type="submission" date="2016-10" db="EMBL/GenBank/DDBJ databases">
        <authorList>
            <person name="Varghese N."/>
            <person name="Submissions S."/>
        </authorList>
    </citation>
    <scope>NUCLEOTIDE SEQUENCE [LARGE SCALE GENOMIC DNA]</scope>
    <source>
        <strain evidence="4">DSM 28463</strain>
    </source>
</reference>
<organism evidence="3 4">
    <name type="scientific">Roseovarius lutimaris</name>
    <dbReference type="NCBI Taxonomy" id="1005928"/>
    <lineage>
        <taxon>Bacteria</taxon>
        <taxon>Pseudomonadati</taxon>
        <taxon>Pseudomonadota</taxon>
        <taxon>Alphaproteobacteria</taxon>
        <taxon>Rhodobacterales</taxon>
        <taxon>Roseobacteraceae</taxon>
        <taxon>Roseovarius</taxon>
    </lineage>
</organism>
<evidence type="ECO:0000259" key="2">
    <source>
        <dbReference type="Pfam" id="PF08212"/>
    </source>
</evidence>
<dbReference type="PROSITE" id="PS51257">
    <property type="entry name" value="PROKAR_LIPOPROTEIN"/>
    <property type="match status" value="1"/>
</dbReference>